<feature type="non-terminal residue" evidence="1">
    <location>
        <position position="27"/>
    </location>
</feature>
<protein>
    <submittedName>
        <fullName evidence="1">Uncharacterized protein</fullName>
    </submittedName>
</protein>
<reference evidence="1" key="1">
    <citation type="submission" date="2021-02" db="EMBL/GenBank/DDBJ databases">
        <authorList>
            <person name="Nowell W R."/>
        </authorList>
    </citation>
    <scope>NUCLEOTIDE SEQUENCE</scope>
</reference>
<evidence type="ECO:0000313" key="2">
    <source>
        <dbReference type="Proteomes" id="UP000663844"/>
    </source>
</evidence>
<proteinExistence type="predicted"/>
<evidence type="ECO:0000313" key="1">
    <source>
        <dbReference type="EMBL" id="CAF4082126.1"/>
    </source>
</evidence>
<organism evidence="1 2">
    <name type="scientific">Adineta steineri</name>
    <dbReference type="NCBI Taxonomy" id="433720"/>
    <lineage>
        <taxon>Eukaryota</taxon>
        <taxon>Metazoa</taxon>
        <taxon>Spiralia</taxon>
        <taxon>Gnathifera</taxon>
        <taxon>Rotifera</taxon>
        <taxon>Eurotatoria</taxon>
        <taxon>Bdelloidea</taxon>
        <taxon>Adinetida</taxon>
        <taxon>Adinetidae</taxon>
        <taxon>Adineta</taxon>
    </lineage>
</organism>
<dbReference type="EMBL" id="CAJOAZ010004965">
    <property type="protein sequence ID" value="CAF4082126.1"/>
    <property type="molecule type" value="Genomic_DNA"/>
</dbReference>
<gene>
    <name evidence="1" type="ORF">OXD698_LOCUS34377</name>
</gene>
<accession>A0A819TX26</accession>
<comment type="caution">
    <text evidence="1">The sequence shown here is derived from an EMBL/GenBank/DDBJ whole genome shotgun (WGS) entry which is preliminary data.</text>
</comment>
<dbReference type="Proteomes" id="UP000663844">
    <property type="component" value="Unassembled WGS sequence"/>
</dbReference>
<dbReference type="AlphaFoldDB" id="A0A819TX26"/>
<sequence length="27" mass="3029">MDPINDTKSTVLLKTEIQKLQQLNGSL</sequence>
<name>A0A819TX26_9BILA</name>